<comment type="caution">
    <text evidence="1">The sequence shown here is derived from an EMBL/GenBank/DDBJ whole genome shotgun (WGS) entry which is preliminary data.</text>
</comment>
<accession>A0A371I7L3</accession>
<organism evidence="1 2">
    <name type="scientific">Mucuna pruriens</name>
    <name type="common">Velvet bean</name>
    <name type="synonym">Dolichos pruriens</name>
    <dbReference type="NCBI Taxonomy" id="157652"/>
    <lineage>
        <taxon>Eukaryota</taxon>
        <taxon>Viridiplantae</taxon>
        <taxon>Streptophyta</taxon>
        <taxon>Embryophyta</taxon>
        <taxon>Tracheophyta</taxon>
        <taxon>Spermatophyta</taxon>
        <taxon>Magnoliopsida</taxon>
        <taxon>eudicotyledons</taxon>
        <taxon>Gunneridae</taxon>
        <taxon>Pentapetalae</taxon>
        <taxon>rosids</taxon>
        <taxon>fabids</taxon>
        <taxon>Fabales</taxon>
        <taxon>Fabaceae</taxon>
        <taxon>Papilionoideae</taxon>
        <taxon>50 kb inversion clade</taxon>
        <taxon>NPAAA clade</taxon>
        <taxon>indigoferoid/millettioid clade</taxon>
        <taxon>Phaseoleae</taxon>
        <taxon>Mucuna</taxon>
    </lineage>
</organism>
<feature type="non-terminal residue" evidence="1">
    <location>
        <position position="1"/>
    </location>
</feature>
<protein>
    <submittedName>
        <fullName evidence="1">Uncharacterized protein</fullName>
    </submittedName>
</protein>
<dbReference type="EMBL" id="QJKJ01000732">
    <property type="protein sequence ID" value="RDY11005.1"/>
    <property type="molecule type" value="Genomic_DNA"/>
</dbReference>
<dbReference type="Proteomes" id="UP000257109">
    <property type="component" value="Unassembled WGS sequence"/>
</dbReference>
<sequence length="90" mass="10560">MRVQVARFISKGKSLLMFTWANQYPFWSHKMSHPIKDCYIFGSGHTKRVTQLKIVTFLDLVVMHSLFSLQQATLYQGFWSISCRPNFEKA</sequence>
<evidence type="ECO:0000313" key="2">
    <source>
        <dbReference type="Proteomes" id="UP000257109"/>
    </source>
</evidence>
<keyword evidence="2" id="KW-1185">Reference proteome</keyword>
<proteinExistence type="predicted"/>
<dbReference type="AlphaFoldDB" id="A0A371I7L3"/>
<evidence type="ECO:0000313" key="1">
    <source>
        <dbReference type="EMBL" id="RDY11005.1"/>
    </source>
</evidence>
<reference evidence="1" key="1">
    <citation type="submission" date="2018-05" db="EMBL/GenBank/DDBJ databases">
        <title>Draft genome of Mucuna pruriens seed.</title>
        <authorList>
            <person name="Nnadi N.E."/>
            <person name="Vos R."/>
            <person name="Hasami M.H."/>
            <person name="Devisetty U.K."/>
            <person name="Aguiy J.C."/>
        </authorList>
    </citation>
    <scope>NUCLEOTIDE SEQUENCE [LARGE SCALE GENOMIC DNA]</scope>
    <source>
        <strain evidence="1">JCA_2017</strain>
    </source>
</reference>
<gene>
    <name evidence="1" type="ORF">CR513_04405</name>
</gene>
<name>A0A371I7L3_MUCPR</name>